<feature type="region of interest" description="Disordered" evidence="1">
    <location>
        <begin position="72"/>
        <end position="148"/>
    </location>
</feature>
<reference evidence="5" key="1">
    <citation type="submission" date="2016-11" db="UniProtKB">
        <authorList>
            <consortium name="WormBaseParasite"/>
        </authorList>
    </citation>
    <scope>IDENTIFICATION</scope>
</reference>
<accession>A0A1I7RQZ6</accession>
<dbReference type="WBParaSite" id="BXY_0314100.1">
    <property type="protein sequence ID" value="BXY_0314100.1"/>
    <property type="gene ID" value="BXY_0314100"/>
</dbReference>
<feature type="compositionally biased region" description="Basic residues" evidence="1">
    <location>
        <begin position="1"/>
        <end position="11"/>
    </location>
</feature>
<evidence type="ECO:0000313" key="2">
    <source>
        <dbReference type="EMBL" id="CAD5234771.1"/>
    </source>
</evidence>
<dbReference type="Proteomes" id="UP000659654">
    <property type="component" value="Unassembled WGS sequence"/>
</dbReference>
<feature type="compositionally biased region" description="Basic and acidic residues" evidence="1">
    <location>
        <begin position="94"/>
        <end position="105"/>
    </location>
</feature>
<protein>
    <submittedName>
        <fullName evidence="2">(pine wood nematode) hypothetical protein</fullName>
    </submittedName>
</protein>
<dbReference type="EMBL" id="CAJFDI010000006">
    <property type="protein sequence ID" value="CAD5234771.1"/>
    <property type="molecule type" value="Genomic_DNA"/>
</dbReference>
<feature type="compositionally biased region" description="Basic and acidic residues" evidence="1">
    <location>
        <begin position="114"/>
        <end position="134"/>
    </location>
</feature>
<reference evidence="2" key="2">
    <citation type="submission" date="2020-09" db="EMBL/GenBank/DDBJ databases">
        <authorList>
            <person name="Kikuchi T."/>
        </authorList>
    </citation>
    <scope>NUCLEOTIDE SEQUENCE</scope>
    <source>
        <strain evidence="2">Ka4C1</strain>
    </source>
</reference>
<evidence type="ECO:0000313" key="3">
    <source>
        <dbReference type="Proteomes" id="UP000095284"/>
    </source>
</evidence>
<dbReference type="EMBL" id="CAJFCV020000006">
    <property type="protein sequence ID" value="CAG9130768.1"/>
    <property type="molecule type" value="Genomic_DNA"/>
</dbReference>
<sequence length="186" mass="21718">MSSRSHKSSHGRRYDEKKGDRVRERMEKALESASISMKAEWEKEKTKNTKHTHVIDLTVEEKMERQRRIEDIEEGGFQPATFFSGQGTSRCTNKGKEDESQKNHDGAMFGAMWKSKEISKKLDKSTKPKRKEEGISPDVIPLPPQSSDLSDFPLAQQWLNLPVDVREQNWMKRFHEQRRELFEGQI</sequence>
<evidence type="ECO:0000313" key="4">
    <source>
        <dbReference type="Proteomes" id="UP000659654"/>
    </source>
</evidence>
<dbReference type="Proteomes" id="UP000095284">
    <property type="component" value="Unplaced"/>
</dbReference>
<evidence type="ECO:0000313" key="5">
    <source>
        <dbReference type="WBParaSite" id="BXY_0314100.1"/>
    </source>
</evidence>
<dbReference type="AlphaFoldDB" id="A0A1I7RQZ6"/>
<dbReference type="Proteomes" id="UP000582659">
    <property type="component" value="Unassembled WGS sequence"/>
</dbReference>
<feature type="compositionally biased region" description="Basic and acidic residues" evidence="1">
    <location>
        <begin position="12"/>
        <end position="30"/>
    </location>
</feature>
<organism evidence="3 5">
    <name type="scientific">Bursaphelenchus xylophilus</name>
    <name type="common">Pinewood nematode worm</name>
    <name type="synonym">Aphelenchoides xylophilus</name>
    <dbReference type="NCBI Taxonomy" id="6326"/>
    <lineage>
        <taxon>Eukaryota</taxon>
        <taxon>Metazoa</taxon>
        <taxon>Ecdysozoa</taxon>
        <taxon>Nematoda</taxon>
        <taxon>Chromadorea</taxon>
        <taxon>Rhabditida</taxon>
        <taxon>Tylenchina</taxon>
        <taxon>Tylenchomorpha</taxon>
        <taxon>Aphelenchoidea</taxon>
        <taxon>Aphelenchoididae</taxon>
        <taxon>Bursaphelenchus</taxon>
    </lineage>
</organism>
<evidence type="ECO:0000256" key="1">
    <source>
        <dbReference type="SAM" id="MobiDB-lite"/>
    </source>
</evidence>
<feature type="compositionally biased region" description="Polar residues" evidence="1">
    <location>
        <begin position="81"/>
        <end position="92"/>
    </location>
</feature>
<gene>
    <name evidence="2" type="ORF">BXYJ_LOCUS14862</name>
</gene>
<feature type="region of interest" description="Disordered" evidence="1">
    <location>
        <begin position="1"/>
        <end position="34"/>
    </location>
</feature>
<proteinExistence type="predicted"/>
<name>A0A1I7RQZ6_BURXY</name>
<dbReference type="eggNOG" id="ENOG502RT8J">
    <property type="taxonomic scope" value="Eukaryota"/>
</dbReference>
<dbReference type="OrthoDB" id="5840753at2759"/>
<keyword evidence="4" id="KW-1185">Reference proteome</keyword>